<dbReference type="AlphaFoldDB" id="A0A4Y9R233"/>
<proteinExistence type="inferred from homology"/>
<evidence type="ECO:0000256" key="3">
    <source>
        <dbReference type="ARBA" id="ARBA00022741"/>
    </source>
</evidence>
<keyword evidence="4" id="KW-0067">ATP-binding</keyword>
<dbReference type="Pfam" id="PF00120">
    <property type="entry name" value="Gln-synt_C"/>
    <property type="match status" value="1"/>
</dbReference>
<dbReference type="EMBL" id="SPQZ01000002">
    <property type="protein sequence ID" value="TFV98699.1"/>
    <property type="molecule type" value="Genomic_DNA"/>
</dbReference>
<dbReference type="InterPro" id="IPR036651">
    <property type="entry name" value="Gln_synt_N_sf"/>
</dbReference>
<dbReference type="PROSITE" id="PS51986">
    <property type="entry name" value="GS_BETA_GRASP"/>
    <property type="match status" value="1"/>
</dbReference>
<name>A0A4Y9R233_9MICO</name>
<dbReference type="SMART" id="SM01230">
    <property type="entry name" value="Gln-synt_C"/>
    <property type="match status" value="1"/>
</dbReference>
<dbReference type="Gene3D" id="3.10.20.70">
    <property type="entry name" value="Glutamine synthetase, N-terminal domain"/>
    <property type="match status" value="1"/>
</dbReference>
<evidence type="ECO:0000256" key="6">
    <source>
        <dbReference type="RuleBase" id="RU000384"/>
    </source>
</evidence>
<dbReference type="GO" id="GO:0005524">
    <property type="term" value="F:ATP binding"/>
    <property type="evidence" value="ECO:0007669"/>
    <property type="project" value="UniProtKB-KW"/>
</dbReference>
<accession>A0A4Y9R233</accession>
<evidence type="ECO:0000313" key="10">
    <source>
        <dbReference type="Proteomes" id="UP000298127"/>
    </source>
</evidence>
<dbReference type="SUPFAM" id="SSF54368">
    <property type="entry name" value="Glutamine synthetase, N-terminal domain"/>
    <property type="match status" value="1"/>
</dbReference>
<dbReference type="GO" id="GO:0042402">
    <property type="term" value="P:biogenic amine catabolic process"/>
    <property type="evidence" value="ECO:0007669"/>
    <property type="project" value="UniProtKB-ARBA"/>
</dbReference>
<dbReference type="InterPro" id="IPR008146">
    <property type="entry name" value="Gln_synth_cat_dom"/>
</dbReference>
<dbReference type="InterPro" id="IPR014746">
    <property type="entry name" value="Gln_synth/guanido_kin_cat_dom"/>
</dbReference>
<protein>
    <submittedName>
        <fullName evidence="9">Glutamine synthetase</fullName>
    </submittedName>
</protein>
<gene>
    <name evidence="9" type="ORF">E4M00_04040</name>
</gene>
<evidence type="ECO:0000256" key="2">
    <source>
        <dbReference type="ARBA" id="ARBA00022598"/>
    </source>
</evidence>
<evidence type="ECO:0000259" key="8">
    <source>
        <dbReference type="PROSITE" id="PS51987"/>
    </source>
</evidence>
<evidence type="ECO:0000256" key="5">
    <source>
        <dbReference type="PROSITE-ProRule" id="PRU01330"/>
    </source>
</evidence>
<dbReference type="PANTHER" id="PTHR43785:SF12">
    <property type="entry name" value="TYPE-1 GLUTAMINE SYNTHETASE 2"/>
    <property type="match status" value="1"/>
</dbReference>
<comment type="caution">
    <text evidence="9">The sequence shown here is derived from an EMBL/GenBank/DDBJ whole genome shotgun (WGS) entry which is preliminary data.</text>
</comment>
<reference evidence="9 10" key="1">
    <citation type="journal article" date="2018" name="J. Microbiol.">
        <title>Leifsonia flava sp. nov., a novel actinobacterium isolated from the rhizosphere of Aquilegia viridiflora.</title>
        <authorList>
            <person name="Cai Y."/>
            <person name="Tao W.Z."/>
            <person name="Ma Y.J."/>
            <person name="Cheng J."/>
            <person name="Zhang M.Y."/>
            <person name="Zhang Y.X."/>
        </authorList>
    </citation>
    <scope>NUCLEOTIDE SEQUENCE [LARGE SCALE GENOMIC DNA]</scope>
    <source>
        <strain evidence="9 10">SYP-B2174</strain>
    </source>
</reference>
<feature type="domain" description="GS beta-grasp" evidence="7">
    <location>
        <begin position="20"/>
        <end position="116"/>
    </location>
</feature>
<sequence length="455" mass="49891">MTPRSGNLTIEELTGEVASGAVDTVIVAFTDMQGRLIGKRVSARLFLEDVAEHGAECCNYLLAVDVEMNTVAGYSMSSWERGYGDMAMIPDFDTLRRAPWLPGAVIVTADLQWLDGSPVVASPRQILQAQLERLAERGLVPFVGTELEFIVFDDSFRDAWKKGYRDLTPASDYNIDYALLASTRMEPLLRDIRNSMDGAGMYCEGVKGECNLGQQEIAFRYAHALVTCDNHSIYKNGAKEIADAHGKSLTFMAKFNEREGNSCHIHISLRDDDGGAVFADEDAEHGMSTMFRQFLAGQLAAMRELTLFFAPNINSYKRYVDGSFAPTAVAWGLDNRTCSLRVVGHGLGMRVENRVPGGDVNQYLAVAALIAAGLHGIENELELEDAAVGNAYTGGTDRVPTTLREAAELFEGSAIARAAFGDEVVEHYLNNARVELAAFDAAVTDWERVRGFERL</sequence>
<dbReference type="Gene3D" id="3.30.590.10">
    <property type="entry name" value="Glutamine synthetase/guanido kinase, catalytic domain"/>
    <property type="match status" value="1"/>
</dbReference>
<comment type="similarity">
    <text evidence="1 5 6">Belongs to the glutamine synthetase family.</text>
</comment>
<evidence type="ECO:0000256" key="1">
    <source>
        <dbReference type="ARBA" id="ARBA00009897"/>
    </source>
</evidence>
<keyword evidence="2" id="KW-0436">Ligase</keyword>
<evidence type="ECO:0000259" key="7">
    <source>
        <dbReference type="PROSITE" id="PS51986"/>
    </source>
</evidence>
<dbReference type="InterPro" id="IPR008147">
    <property type="entry name" value="Gln_synt_N"/>
</dbReference>
<dbReference type="RefSeq" id="WP_135119240.1">
    <property type="nucleotide sequence ID" value="NZ_SPQZ01000002.1"/>
</dbReference>
<dbReference type="GO" id="GO:0006576">
    <property type="term" value="P:biogenic amine metabolic process"/>
    <property type="evidence" value="ECO:0007669"/>
    <property type="project" value="UniProtKB-ARBA"/>
</dbReference>
<dbReference type="PROSITE" id="PS51987">
    <property type="entry name" value="GS_CATALYTIC"/>
    <property type="match status" value="1"/>
</dbReference>
<feature type="domain" description="GS catalytic" evidence="8">
    <location>
        <begin position="123"/>
        <end position="455"/>
    </location>
</feature>
<dbReference type="GO" id="GO:0006542">
    <property type="term" value="P:glutamine biosynthetic process"/>
    <property type="evidence" value="ECO:0007669"/>
    <property type="project" value="InterPro"/>
</dbReference>
<evidence type="ECO:0000256" key="4">
    <source>
        <dbReference type="ARBA" id="ARBA00022840"/>
    </source>
</evidence>
<dbReference type="FunFam" id="3.10.20.70:FF:000015">
    <property type="entry name" value="Putative glutamine synthetase"/>
    <property type="match status" value="1"/>
</dbReference>
<dbReference type="Proteomes" id="UP000298127">
    <property type="component" value="Unassembled WGS sequence"/>
</dbReference>
<keyword evidence="10" id="KW-1185">Reference proteome</keyword>
<evidence type="ECO:0000313" key="9">
    <source>
        <dbReference type="EMBL" id="TFV98699.1"/>
    </source>
</evidence>
<dbReference type="FunFam" id="3.30.590.10:FF:000005">
    <property type="entry name" value="Probable glutamine synthetase"/>
    <property type="match status" value="1"/>
</dbReference>
<dbReference type="SUPFAM" id="SSF55931">
    <property type="entry name" value="Glutamine synthetase/guanido kinase"/>
    <property type="match status" value="1"/>
</dbReference>
<dbReference type="GO" id="GO:0004356">
    <property type="term" value="F:glutamine synthetase activity"/>
    <property type="evidence" value="ECO:0007669"/>
    <property type="project" value="InterPro"/>
</dbReference>
<dbReference type="PANTHER" id="PTHR43785">
    <property type="entry name" value="GAMMA-GLUTAMYLPUTRESCINE SYNTHETASE"/>
    <property type="match status" value="1"/>
</dbReference>
<keyword evidence="3" id="KW-0547">Nucleotide-binding</keyword>
<organism evidence="9 10">
    <name type="scientific">Orlajensenia leifsoniae</name>
    <dbReference type="NCBI Taxonomy" id="2561933"/>
    <lineage>
        <taxon>Bacteria</taxon>
        <taxon>Bacillati</taxon>
        <taxon>Actinomycetota</taxon>
        <taxon>Actinomycetes</taxon>
        <taxon>Micrococcales</taxon>
        <taxon>Microbacteriaceae</taxon>
        <taxon>Orlajensenia</taxon>
    </lineage>
</organism>